<dbReference type="SUPFAM" id="SSF51905">
    <property type="entry name" value="FAD/NAD(P)-binding domain"/>
    <property type="match status" value="1"/>
</dbReference>
<organism evidence="5 6">
    <name type="scientific">Purpureocillium lilacinum</name>
    <name type="common">Paecilomyces lilacinus</name>
    <dbReference type="NCBI Taxonomy" id="33203"/>
    <lineage>
        <taxon>Eukaryota</taxon>
        <taxon>Fungi</taxon>
        <taxon>Dikarya</taxon>
        <taxon>Ascomycota</taxon>
        <taxon>Pezizomycotina</taxon>
        <taxon>Sordariomycetes</taxon>
        <taxon>Hypocreomycetidae</taxon>
        <taxon>Hypocreales</taxon>
        <taxon>Ophiocordycipitaceae</taxon>
        <taxon>Purpureocillium</taxon>
    </lineage>
</organism>
<keyword evidence="3" id="KW-0560">Oxidoreductase</keyword>
<gene>
    <name evidence="5" type="ORF">VFPFJ_11636</name>
</gene>
<proteinExistence type="predicted"/>
<evidence type="ECO:0000313" key="5">
    <source>
        <dbReference type="EMBL" id="OAQ58653.1"/>
    </source>
</evidence>
<evidence type="ECO:0000259" key="4">
    <source>
        <dbReference type="Pfam" id="PF01494"/>
    </source>
</evidence>
<keyword evidence="2" id="KW-0274">FAD</keyword>
<feature type="domain" description="FAD-binding" evidence="4">
    <location>
        <begin position="44"/>
        <end position="110"/>
    </location>
</feature>
<name>A0A179F0N9_PURLI</name>
<dbReference type="AlphaFoldDB" id="A0A179F0N9"/>
<dbReference type="PANTHER" id="PTHR46865">
    <property type="entry name" value="OXIDOREDUCTASE-RELATED"/>
    <property type="match status" value="1"/>
</dbReference>
<keyword evidence="1" id="KW-0285">Flavoprotein</keyword>
<evidence type="ECO:0000256" key="2">
    <source>
        <dbReference type="ARBA" id="ARBA00022827"/>
    </source>
</evidence>
<evidence type="ECO:0000313" key="6">
    <source>
        <dbReference type="Proteomes" id="UP000078340"/>
    </source>
</evidence>
<comment type="caution">
    <text evidence="5">The sequence shown here is derived from an EMBL/GenBank/DDBJ whole genome shotgun (WGS) entry which is preliminary data.</text>
</comment>
<dbReference type="InterPro" id="IPR036188">
    <property type="entry name" value="FAD/NAD-bd_sf"/>
</dbReference>
<accession>A0A179F0N9</accession>
<dbReference type="Pfam" id="PF01494">
    <property type="entry name" value="FAD_binding_3"/>
    <property type="match status" value="1"/>
</dbReference>
<dbReference type="InterPro" id="IPR002938">
    <property type="entry name" value="FAD-bd"/>
</dbReference>
<dbReference type="EMBL" id="LSBI01000059">
    <property type="protein sequence ID" value="OAQ58653.1"/>
    <property type="molecule type" value="Genomic_DNA"/>
</dbReference>
<dbReference type="GO" id="GO:0071949">
    <property type="term" value="F:FAD binding"/>
    <property type="evidence" value="ECO:0007669"/>
    <property type="project" value="InterPro"/>
</dbReference>
<protein>
    <submittedName>
        <fullName evidence="5">FAD binding domain-containing protein</fullName>
    </submittedName>
</protein>
<reference evidence="5 6" key="1">
    <citation type="submission" date="2016-02" db="EMBL/GenBank/DDBJ databases">
        <title>Biosynthesis of antibiotic leucinostatins and their inhibition on Phytophthora in bio-control Purpureocillium lilacinum.</title>
        <authorList>
            <person name="Wang G."/>
            <person name="Liu Z."/>
            <person name="Lin R."/>
            <person name="Li E."/>
            <person name="Mao Z."/>
            <person name="Ling J."/>
            <person name="Yin W."/>
            <person name="Xie B."/>
        </authorList>
    </citation>
    <scope>NUCLEOTIDE SEQUENCE [LARGE SCALE GENOMIC DNA]</scope>
    <source>
        <strain evidence="5">PLFJ-1</strain>
    </source>
</reference>
<evidence type="ECO:0000256" key="1">
    <source>
        <dbReference type="ARBA" id="ARBA00022630"/>
    </source>
</evidence>
<sequence length="318" mass="35422">MSTSGDLDKIRYSFDANLVMDGSGRKLFQLRYKDACGVDSVAVCRNDLEHLLANILPQAATIRFQQTVNRYETHDDKVQATLKSGEVIEADLLIGADGLRSSTRQHFWSEGNCLEDLGYSYAAYSVNSKDSLVSDCVSYNNPGQLDALYRLRDSQLAALHIWRDETKKRPCQEVGWAAIRTVTANSHPSVVKVVHDGAESGAAPIIDRLTMVTLPRWSKGPGRAGMALASAELLGLELKKTGGDVAEALGSHERQLRPIIERLQDRTKTMAKMYIPKSTFMYYLRNVTIRVMPYSWLVSWHTGSVVAELDLEKREGVL</sequence>
<dbReference type="OMA" id="PPTRFHV"/>
<dbReference type="GO" id="GO:0016491">
    <property type="term" value="F:oxidoreductase activity"/>
    <property type="evidence" value="ECO:0007669"/>
    <property type="project" value="UniProtKB-KW"/>
</dbReference>
<evidence type="ECO:0000256" key="3">
    <source>
        <dbReference type="ARBA" id="ARBA00023002"/>
    </source>
</evidence>
<dbReference type="InterPro" id="IPR051704">
    <property type="entry name" value="FAD_aromatic-hydroxylase"/>
</dbReference>
<dbReference type="Proteomes" id="UP000078340">
    <property type="component" value="Unassembled WGS sequence"/>
</dbReference>
<dbReference type="Gene3D" id="3.50.50.60">
    <property type="entry name" value="FAD/NAD(P)-binding domain"/>
    <property type="match status" value="1"/>
</dbReference>